<feature type="compositionally biased region" description="Acidic residues" evidence="2">
    <location>
        <begin position="1151"/>
        <end position="1160"/>
    </location>
</feature>
<name>A0A7R7XEE3_9EURO</name>
<evidence type="ECO:0000256" key="2">
    <source>
        <dbReference type="SAM" id="MobiDB-lite"/>
    </source>
</evidence>
<feature type="compositionally biased region" description="Basic and acidic residues" evidence="2">
    <location>
        <begin position="1333"/>
        <end position="1342"/>
    </location>
</feature>
<reference evidence="5" key="2">
    <citation type="submission" date="2021-02" db="EMBL/GenBank/DDBJ databases">
        <title>Aspergillus puulaauensis MK2 genome sequence.</title>
        <authorList>
            <person name="Futagami T."/>
            <person name="Mori K."/>
            <person name="Kadooka C."/>
            <person name="Tanaka T."/>
        </authorList>
    </citation>
    <scope>NUCLEOTIDE SEQUENCE</scope>
    <source>
        <strain evidence="5">MK2</strain>
    </source>
</reference>
<dbReference type="OrthoDB" id="21416at2759"/>
<dbReference type="Pfam" id="PF24883">
    <property type="entry name" value="NPHP3_N"/>
    <property type="match status" value="1"/>
</dbReference>
<accession>A0A7R7XEE3</accession>
<keyword evidence="1" id="KW-0677">Repeat</keyword>
<dbReference type="InterPro" id="IPR056125">
    <property type="entry name" value="DUF7708"/>
</dbReference>
<feature type="region of interest" description="Disordered" evidence="2">
    <location>
        <begin position="1151"/>
        <end position="1211"/>
    </location>
</feature>
<feature type="compositionally biased region" description="Low complexity" evidence="2">
    <location>
        <begin position="1186"/>
        <end position="1198"/>
    </location>
</feature>
<organism evidence="5 6">
    <name type="scientific">Aspergillus puulaauensis</name>
    <dbReference type="NCBI Taxonomy" id="1220207"/>
    <lineage>
        <taxon>Eukaryota</taxon>
        <taxon>Fungi</taxon>
        <taxon>Dikarya</taxon>
        <taxon>Ascomycota</taxon>
        <taxon>Pezizomycotina</taxon>
        <taxon>Eurotiomycetes</taxon>
        <taxon>Eurotiomycetidae</taxon>
        <taxon>Eurotiales</taxon>
        <taxon>Aspergillaceae</taxon>
        <taxon>Aspergillus</taxon>
    </lineage>
</organism>
<feature type="domain" description="Nephrocystin 3-like N-terminal" evidence="4">
    <location>
        <begin position="292"/>
        <end position="460"/>
    </location>
</feature>
<protein>
    <recommendedName>
        <fullName evidence="7">NACHT domain-containing protein</fullName>
    </recommendedName>
</protein>
<dbReference type="PANTHER" id="PTHR10039:SF14">
    <property type="entry name" value="NACHT DOMAIN-CONTAINING PROTEIN"/>
    <property type="match status" value="1"/>
</dbReference>
<dbReference type="KEGG" id="apuu:APUU_20324A"/>
<dbReference type="Pfam" id="PF24809">
    <property type="entry name" value="DUF7708"/>
    <property type="match status" value="1"/>
</dbReference>
<evidence type="ECO:0008006" key="7">
    <source>
        <dbReference type="Google" id="ProtNLM"/>
    </source>
</evidence>
<evidence type="ECO:0000259" key="4">
    <source>
        <dbReference type="Pfam" id="PF24883"/>
    </source>
</evidence>
<feature type="region of interest" description="Disordered" evidence="2">
    <location>
        <begin position="1029"/>
        <end position="1119"/>
    </location>
</feature>
<feature type="region of interest" description="Disordered" evidence="2">
    <location>
        <begin position="1328"/>
        <end position="1347"/>
    </location>
</feature>
<dbReference type="Gene3D" id="3.40.50.300">
    <property type="entry name" value="P-loop containing nucleotide triphosphate hydrolases"/>
    <property type="match status" value="1"/>
</dbReference>
<evidence type="ECO:0000256" key="1">
    <source>
        <dbReference type="ARBA" id="ARBA00022737"/>
    </source>
</evidence>
<dbReference type="InterPro" id="IPR056884">
    <property type="entry name" value="NPHP3-like_N"/>
</dbReference>
<keyword evidence="6" id="KW-1185">Reference proteome</keyword>
<dbReference type="RefSeq" id="XP_041552086.1">
    <property type="nucleotide sequence ID" value="XM_041698953.1"/>
</dbReference>
<sequence>MSATGKSAFSRALDEYVQSRPAKSQTPQFVQTLQDQQRAGLALNGDEIKKDIVHLEKNATDRKAAQTARKILRPVVNMLSTYTGVVDTLVQADPMPTAVIWGALKAVIQASSRFLDLYDKISDQIDRLCAHIETLTGYEELFGDSSAMQELLQASYVGIFSFWRRVEKECNRGVSNRMLRAVVPFSTAKIDDLVASIGSTADDMSRLIPVVQGRLDRREREDAAAERRLAGIARADQKLLSQMYQEDLKKRNEERKLQRQKDVRDWLRGGKALLNESNFRHQDYKQRARSPGTCEWLLENEKWKSWVDVQSAVSQLSIRAAPGVGKSVLAAYAVNALSGISPDGAAVVYQYYTCDDDFTALLVYRCLAEQLANQLGKHTANMPEDIHTFTQQGGTSARSEDIQTIIRMLVERLPATYVILDGLDEMCETEKRRRDLCDVIDFLQQLSSAAPNRLRVWYSSQSRACLDSRLTSIPSIEVTKDLNSSDIERYLSMSIVDLDSLELDEGYRNLILQELREKADGCFLWASLMLDSMSNAITLQMVQQLIDEGLPDNYERYYRRKMESIQPPLRGFVSLLLACIVHAKRPLRLEELCECTAMAQAKEGQDLNSNEKLVRSRVLQLCQPLVQVHESETETGETISICTLTHRSVQSFLLKNPDILKDGQDSKTYALDSRLMADICLKYLLQPRYGQLLCKREDTYVDIHDSDIMDHHLLTYSAKYWDRHLDSVEASPDVCSHVSKLLKSAQFFTLLQVQSLFVEGQFSIWLNTLRPWAGKHFRRVFPHWLENSCSETFGSNYEALLTEWGFFLNEEAGLDGVHAGEIDRCFFGALGGDNVLHKGPSRYKSLKFLENEGKAVQSPIRCFDALDASGTKLRVVKMEGLSTEDLVLTCESWDLNGPQGQLQGVQWFRVSSENWSLYEYPLSKKVFGRPDLVSFSSDLQYMRIGSRIFMQDEDLEYKPLPISEIYFDEIASKDNFVALTTRRPVDAKDIQTPEQAASGKPVDYAEIKMQDLKAEMKLLDEIAAATSLESTVSTQPTTTITTDRDSDEVSRASSASSAVSNGPDDVESTADKKSWADSSNTDKLLFPSSSGSAGNSAYTSWSEGSTEHSSDDVEEEDDQWNDWHQKLNPEELDLEERGSLGSDNQSFEADIESDFNESDSDIPSVRSGAHSIRTVSGSDSAPKAPSSSYTFSKYSGSEGDSDGSENGDGAHLQEMMLGGRAARVDGSKRTSIRVYDATRPESVPVFHYNGFVKGALFDSPPAFHPTKSLLVWPLGDGQILFANHQANTYFTRQLCRSAYNTCHVSIRSHFSSDGQYLHFAALEAGKVQGEGKQTGEDKKTGAEEGPPVHLKLQVSTHRLSSRKTASSPPRLIFRTTLDIGVVSKIPVSNLPFFVTWADRELFLLNRGRTLDVTRIPLFRRPEQTGLSICSLKDPIYLPRSTESRSMHFVPAPEPSISESPADRKRAKRFASLILGSYSSSPTREVFVPKALCDTPIAVFLRENRDLVWQCKSTSAEAEEMPLVNSACGRLKGKFESFDLEEDCDIVPYFF</sequence>
<proteinExistence type="predicted"/>
<evidence type="ECO:0000313" key="6">
    <source>
        <dbReference type="Proteomes" id="UP000654913"/>
    </source>
</evidence>
<dbReference type="EMBL" id="AP024444">
    <property type="protein sequence ID" value="BCS19892.1"/>
    <property type="molecule type" value="Genomic_DNA"/>
</dbReference>
<feature type="compositionally biased region" description="Low complexity" evidence="2">
    <location>
        <begin position="1051"/>
        <end position="1060"/>
    </location>
</feature>
<dbReference type="SUPFAM" id="SSF52540">
    <property type="entry name" value="P-loop containing nucleoside triphosphate hydrolases"/>
    <property type="match status" value="1"/>
</dbReference>
<evidence type="ECO:0000259" key="3">
    <source>
        <dbReference type="Pfam" id="PF24809"/>
    </source>
</evidence>
<feature type="compositionally biased region" description="Low complexity" evidence="2">
    <location>
        <begin position="1030"/>
        <end position="1041"/>
    </location>
</feature>
<feature type="domain" description="DUF7708" evidence="3">
    <location>
        <begin position="71"/>
        <end position="207"/>
    </location>
</feature>
<dbReference type="InterPro" id="IPR027417">
    <property type="entry name" value="P-loop_NTPase"/>
</dbReference>
<dbReference type="PANTHER" id="PTHR10039">
    <property type="entry name" value="AMELOGENIN"/>
    <property type="match status" value="1"/>
</dbReference>
<reference evidence="5" key="1">
    <citation type="submission" date="2021-01" db="EMBL/GenBank/DDBJ databases">
        <authorList>
            <consortium name="Aspergillus puulaauensis MK2 genome sequencing consortium"/>
            <person name="Kazuki M."/>
            <person name="Futagami T."/>
        </authorList>
    </citation>
    <scope>NUCLEOTIDE SEQUENCE</scope>
    <source>
        <strain evidence="5">MK2</strain>
    </source>
</reference>
<dbReference type="GeneID" id="64969897"/>
<dbReference type="Proteomes" id="UP000654913">
    <property type="component" value="Chromosome 2"/>
</dbReference>
<evidence type="ECO:0000313" key="5">
    <source>
        <dbReference type="EMBL" id="BCS19892.1"/>
    </source>
</evidence>
<gene>
    <name evidence="5" type="ORF">APUU_20324A</name>
</gene>
<feature type="compositionally biased region" description="Polar residues" evidence="2">
    <location>
        <begin position="1076"/>
        <end position="1104"/>
    </location>
</feature>